<dbReference type="InterPro" id="IPR001173">
    <property type="entry name" value="Glyco_trans_2-like"/>
</dbReference>
<keyword evidence="3" id="KW-1185">Reference proteome</keyword>
<dbReference type="PANTHER" id="PTHR43685">
    <property type="entry name" value="GLYCOSYLTRANSFERASE"/>
    <property type="match status" value="1"/>
</dbReference>
<dbReference type="InterPro" id="IPR050834">
    <property type="entry name" value="Glycosyltransf_2"/>
</dbReference>
<sequence>MSRTDTASPSVSVVIPVYNGERFIARAIDSVLAQSHPVADIVVVNDGSHDGTAEVLRHYGDRLTVIDVPNGGVAQARNLGLARTRGELIALLDADDVWRAHKLSAQIDALRRHPDVDFTCCDYEAVHPAIGPRDTHFEHVRRLHPPAFNRVVPRPVRTLIDINFVGTCSNVLFRRSLLGRVGLFDPRLRQAEDYDLWLRMATTGNFYLQSDVLLEKITHDDNLTLRYDETLQYHEAVLHKFHAQQNELFARDPGLQAAHTRAVADVRYQIAGLLLAKGQHREGFDWLGRSWQADRGLRHSLRCLKRLLRRTLLP</sequence>
<dbReference type="EMBL" id="JBBUTF010000010">
    <property type="protein sequence ID" value="MEK8026759.1"/>
    <property type="molecule type" value="Genomic_DNA"/>
</dbReference>
<name>A0ABU9BCC9_9BURK</name>
<dbReference type="Gene3D" id="3.90.550.10">
    <property type="entry name" value="Spore Coat Polysaccharide Biosynthesis Protein SpsA, Chain A"/>
    <property type="match status" value="1"/>
</dbReference>
<dbReference type="Proteomes" id="UP001368500">
    <property type="component" value="Unassembled WGS sequence"/>
</dbReference>
<reference evidence="2 3" key="1">
    <citation type="submission" date="2024-04" db="EMBL/GenBank/DDBJ databases">
        <title>Novel species of the genus Ideonella isolated from streams.</title>
        <authorList>
            <person name="Lu H."/>
        </authorList>
    </citation>
    <scope>NUCLEOTIDE SEQUENCE [LARGE SCALE GENOMIC DNA]</scope>
    <source>
        <strain evidence="2 3">BYS139W</strain>
    </source>
</reference>
<proteinExistence type="predicted"/>
<keyword evidence="2" id="KW-0808">Transferase</keyword>
<evidence type="ECO:0000259" key="1">
    <source>
        <dbReference type="Pfam" id="PF00535"/>
    </source>
</evidence>
<evidence type="ECO:0000313" key="3">
    <source>
        <dbReference type="Proteomes" id="UP001368500"/>
    </source>
</evidence>
<keyword evidence="2" id="KW-0328">Glycosyltransferase</keyword>
<comment type="caution">
    <text evidence="2">The sequence shown here is derived from an EMBL/GenBank/DDBJ whole genome shotgun (WGS) entry which is preliminary data.</text>
</comment>
<dbReference type="Pfam" id="PF00535">
    <property type="entry name" value="Glycos_transf_2"/>
    <property type="match status" value="1"/>
</dbReference>
<organism evidence="2 3">
    <name type="scientific">Pseudaquabacterium rugosum</name>
    <dbReference type="NCBI Taxonomy" id="2984194"/>
    <lineage>
        <taxon>Bacteria</taxon>
        <taxon>Pseudomonadati</taxon>
        <taxon>Pseudomonadota</taxon>
        <taxon>Betaproteobacteria</taxon>
        <taxon>Burkholderiales</taxon>
        <taxon>Sphaerotilaceae</taxon>
        <taxon>Pseudaquabacterium</taxon>
    </lineage>
</organism>
<feature type="domain" description="Glycosyltransferase 2-like" evidence="1">
    <location>
        <begin position="12"/>
        <end position="178"/>
    </location>
</feature>
<dbReference type="RefSeq" id="WP_341374544.1">
    <property type="nucleotide sequence ID" value="NZ_JBBUTF010000010.1"/>
</dbReference>
<gene>
    <name evidence="2" type="ORF">AACH11_12375</name>
</gene>
<dbReference type="SUPFAM" id="SSF53448">
    <property type="entry name" value="Nucleotide-diphospho-sugar transferases"/>
    <property type="match status" value="1"/>
</dbReference>
<evidence type="ECO:0000313" key="2">
    <source>
        <dbReference type="EMBL" id="MEK8026759.1"/>
    </source>
</evidence>
<dbReference type="EC" id="2.4.-.-" evidence="2"/>
<dbReference type="GO" id="GO:0016757">
    <property type="term" value="F:glycosyltransferase activity"/>
    <property type="evidence" value="ECO:0007669"/>
    <property type="project" value="UniProtKB-KW"/>
</dbReference>
<dbReference type="InterPro" id="IPR029044">
    <property type="entry name" value="Nucleotide-diphossugar_trans"/>
</dbReference>
<dbReference type="PANTHER" id="PTHR43685:SF2">
    <property type="entry name" value="GLYCOSYLTRANSFERASE 2-LIKE DOMAIN-CONTAINING PROTEIN"/>
    <property type="match status" value="1"/>
</dbReference>
<accession>A0ABU9BCC9</accession>
<protein>
    <submittedName>
        <fullName evidence="2">Glycosyltransferase</fullName>
        <ecNumber evidence="2">2.4.-.-</ecNumber>
    </submittedName>
</protein>